<accession>A0ABX8VDB9</accession>
<dbReference type="Gene3D" id="3.40.228.10">
    <property type="entry name" value="Dimethylsulfoxide Reductase, domain 2"/>
    <property type="match status" value="1"/>
</dbReference>
<dbReference type="Gene3D" id="2.20.25.90">
    <property type="entry name" value="ADC-like domains"/>
    <property type="match status" value="1"/>
</dbReference>
<proteinExistence type="inferred from homology"/>
<evidence type="ECO:0000256" key="5">
    <source>
        <dbReference type="ARBA" id="ARBA00023014"/>
    </source>
</evidence>
<dbReference type="InterPro" id="IPR006963">
    <property type="entry name" value="Mopterin_OxRdtase_4Fe-4S_dom"/>
</dbReference>
<dbReference type="Pfam" id="PF00384">
    <property type="entry name" value="Molybdopterin"/>
    <property type="match status" value="1"/>
</dbReference>
<name>A0ABX8VDB9_9MYCO</name>
<evidence type="ECO:0000259" key="6">
    <source>
        <dbReference type="PROSITE" id="PS51669"/>
    </source>
</evidence>
<dbReference type="PANTHER" id="PTHR43742">
    <property type="entry name" value="TRIMETHYLAMINE-N-OXIDE REDUCTASE"/>
    <property type="match status" value="1"/>
</dbReference>
<evidence type="ECO:0000256" key="3">
    <source>
        <dbReference type="ARBA" id="ARBA00022723"/>
    </source>
</evidence>
<dbReference type="RefSeq" id="WP_096312078.1">
    <property type="nucleotide sequence ID" value="NZ_BAAAVX010000040.1"/>
</dbReference>
<dbReference type="PROSITE" id="PS51669">
    <property type="entry name" value="4FE4S_MOW_BIS_MGD"/>
    <property type="match status" value="1"/>
</dbReference>
<dbReference type="InterPro" id="IPR050612">
    <property type="entry name" value="Prok_Mopterin_Oxidored"/>
</dbReference>
<dbReference type="Proteomes" id="UP000825367">
    <property type="component" value="Chromosome"/>
</dbReference>
<evidence type="ECO:0000256" key="4">
    <source>
        <dbReference type="ARBA" id="ARBA00023004"/>
    </source>
</evidence>
<evidence type="ECO:0000313" key="8">
    <source>
        <dbReference type="Proteomes" id="UP000825367"/>
    </source>
</evidence>
<sequence>MQTVRSFCRVCTSVCGILVDVDGDQVLRVRGDQDHPFSQGYTCAKGRALPLLHHHPARLEKPRMRVDGQLQDTSWDVCLDDLATRLKAIIDERGPQSVAFYFSTMESAGFRMAEALHAAIGTPAKFSPLTIDGTAKPLVSDLVGGFMGLSGRTDLDNCDFLMLVGINPVVSHGHAISMPNPTGTVRDIAKRGQVWVVDPRHTETARLATGHLAPRPSTDHAVLAYLVREILRDGRKTDVPVQGLAELTAAVEPFTLEHTATLCDVAETELTTLLAAVRSARCVAIETGTGVTMTAERGNVTQWLAWVLMILTGAMNRPGGTWFHPGFAYQLEAFGEFLPVTPIEGAFGPGPRSRPEAQAFINEWPCAVLPDEIAAGNIRALINVGGSLVTSFPETGKLIPALQHLEVFATTEIVNNDTTELATHVLPTKDPLERPDITLHDILSSRVSVQHTPAVVAPVGERRSMWWVFADLGRRLGYDVGSLGDPDRSTDDDVLSVLLAGARCSFEDVVAKGWAEAPRDLPAQWVDDHIGRMGGWRLAPPLLVDQLAALKPMPAALVMVPRRQRKKLNGQLDFLGESAEIMINPDDGAAAGVAGGRPVTVRSANGELTGVARLDESIRRGVVSIPHGHHEANVNRLTSKDDIDTVTGMVRYSGTPVSLHPA</sequence>
<dbReference type="SMART" id="SM00926">
    <property type="entry name" value="Molybdop_Fe4S4"/>
    <property type="match status" value="1"/>
</dbReference>
<organism evidence="7 8">
    <name type="scientific">Mycolicibacterium pallens</name>
    <dbReference type="NCBI Taxonomy" id="370524"/>
    <lineage>
        <taxon>Bacteria</taxon>
        <taxon>Bacillati</taxon>
        <taxon>Actinomycetota</taxon>
        <taxon>Actinomycetes</taxon>
        <taxon>Mycobacteriales</taxon>
        <taxon>Mycobacteriaceae</taxon>
        <taxon>Mycolicibacterium</taxon>
    </lineage>
</organism>
<keyword evidence="4" id="KW-0408">Iron</keyword>
<gene>
    <name evidence="7" type="ORF">K0O64_22300</name>
</gene>
<dbReference type="InterPro" id="IPR006656">
    <property type="entry name" value="Mopterin_OxRdtase"/>
</dbReference>
<evidence type="ECO:0000256" key="1">
    <source>
        <dbReference type="ARBA" id="ARBA00010312"/>
    </source>
</evidence>
<keyword evidence="3" id="KW-0479">Metal-binding</keyword>
<dbReference type="Gene3D" id="3.40.50.740">
    <property type="match status" value="1"/>
</dbReference>
<dbReference type="EMBL" id="CP080333">
    <property type="protein sequence ID" value="QYL15776.1"/>
    <property type="molecule type" value="Genomic_DNA"/>
</dbReference>
<dbReference type="SUPFAM" id="SSF53706">
    <property type="entry name" value="Formate dehydrogenase/DMSO reductase, domains 1-3"/>
    <property type="match status" value="1"/>
</dbReference>
<keyword evidence="8" id="KW-1185">Reference proteome</keyword>
<protein>
    <submittedName>
        <fullName evidence="7">Molybdopterin-dependent oxidoreductase</fullName>
    </submittedName>
</protein>
<dbReference type="Gene3D" id="2.40.40.20">
    <property type="match status" value="1"/>
</dbReference>
<reference evidence="7 8" key="1">
    <citation type="submission" date="2021-07" db="EMBL/GenBank/DDBJ databases">
        <title>Whole genome sequencing of non-tuberculosis mycobacteria type-strains.</title>
        <authorList>
            <person name="Igarashi Y."/>
            <person name="Osugi A."/>
            <person name="Mitarai S."/>
        </authorList>
    </citation>
    <scope>NUCLEOTIDE SEQUENCE [LARGE SCALE GENOMIC DNA]</scope>
    <source>
        <strain evidence="7 8">JCM 16370</strain>
    </source>
</reference>
<comment type="similarity">
    <text evidence="1">Belongs to the prokaryotic molybdopterin-containing oxidoreductase family.</text>
</comment>
<dbReference type="SUPFAM" id="SSF50692">
    <property type="entry name" value="ADC-like"/>
    <property type="match status" value="1"/>
</dbReference>
<dbReference type="Pfam" id="PF01568">
    <property type="entry name" value="Molydop_binding"/>
    <property type="match status" value="1"/>
</dbReference>
<feature type="domain" description="4Fe-4S Mo/W bis-MGD-type" evidence="6">
    <location>
        <begin position="1"/>
        <end position="57"/>
    </location>
</feature>
<dbReference type="PANTHER" id="PTHR43742:SF6">
    <property type="entry name" value="OXIDOREDUCTASE YYAE-RELATED"/>
    <property type="match status" value="1"/>
</dbReference>
<keyword evidence="5" id="KW-0411">Iron-sulfur</keyword>
<dbReference type="Pfam" id="PF04879">
    <property type="entry name" value="Molybdop_Fe4S4"/>
    <property type="match status" value="1"/>
</dbReference>
<evidence type="ECO:0000313" key="7">
    <source>
        <dbReference type="EMBL" id="QYL15776.1"/>
    </source>
</evidence>
<dbReference type="PROSITE" id="PS00551">
    <property type="entry name" value="MOLYBDOPTERIN_PROK_1"/>
    <property type="match status" value="1"/>
</dbReference>
<evidence type="ECO:0000256" key="2">
    <source>
        <dbReference type="ARBA" id="ARBA00022485"/>
    </source>
</evidence>
<dbReference type="InterPro" id="IPR009010">
    <property type="entry name" value="Asp_de-COase-like_dom_sf"/>
</dbReference>
<dbReference type="InterPro" id="IPR027467">
    <property type="entry name" value="MopterinOxRdtase_cofactor_BS"/>
</dbReference>
<keyword evidence="2" id="KW-0004">4Fe-4S</keyword>
<dbReference type="InterPro" id="IPR006657">
    <property type="entry name" value="MoPterin_dinucl-bd_dom"/>
</dbReference>